<organism evidence="16 17">
    <name type="scientific">Halalkalibacter okhensis</name>
    <dbReference type="NCBI Taxonomy" id="333138"/>
    <lineage>
        <taxon>Bacteria</taxon>
        <taxon>Bacillati</taxon>
        <taxon>Bacillota</taxon>
        <taxon>Bacilli</taxon>
        <taxon>Bacillales</taxon>
        <taxon>Bacillaceae</taxon>
        <taxon>Halalkalibacter</taxon>
    </lineage>
</organism>
<evidence type="ECO:0000256" key="7">
    <source>
        <dbReference type="ARBA" id="ARBA00022692"/>
    </source>
</evidence>
<dbReference type="GO" id="GO:0009252">
    <property type="term" value="P:peptidoglycan biosynthetic process"/>
    <property type="evidence" value="ECO:0007669"/>
    <property type="project" value="UniProtKB-UniPathway"/>
</dbReference>
<evidence type="ECO:0000256" key="4">
    <source>
        <dbReference type="ARBA" id="ARBA00007171"/>
    </source>
</evidence>
<dbReference type="EMBL" id="JRJU01000002">
    <property type="protein sequence ID" value="KHF41637.1"/>
    <property type="molecule type" value="Genomic_DNA"/>
</dbReference>
<dbReference type="InterPro" id="IPR012338">
    <property type="entry name" value="Beta-lactam/transpept-like"/>
</dbReference>
<evidence type="ECO:0000256" key="6">
    <source>
        <dbReference type="ARBA" id="ARBA00022475"/>
    </source>
</evidence>
<dbReference type="GO" id="GO:0005886">
    <property type="term" value="C:plasma membrane"/>
    <property type="evidence" value="ECO:0007669"/>
    <property type="project" value="UniProtKB-SubCell"/>
</dbReference>
<dbReference type="PANTHER" id="PTHR30627">
    <property type="entry name" value="PEPTIDOGLYCAN D,D-TRANSPEPTIDASE"/>
    <property type="match status" value="1"/>
</dbReference>
<evidence type="ECO:0000256" key="1">
    <source>
        <dbReference type="ARBA" id="ARBA00004167"/>
    </source>
</evidence>
<dbReference type="GO" id="GO:0008658">
    <property type="term" value="F:penicillin binding"/>
    <property type="evidence" value="ECO:0007669"/>
    <property type="project" value="InterPro"/>
</dbReference>
<evidence type="ECO:0000256" key="8">
    <source>
        <dbReference type="ARBA" id="ARBA00022960"/>
    </source>
</evidence>
<dbReference type="EC" id="3.4.16.4" evidence="5"/>
<dbReference type="RefSeq" id="WP_034625774.1">
    <property type="nucleotide sequence ID" value="NZ_JRJU01000002.1"/>
</dbReference>
<keyword evidence="12" id="KW-0961">Cell wall biogenesis/degradation</keyword>
<accession>A0A0B0IL61</accession>
<dbReference type="InterPro" id="IPR005311">
    <property type="entry name" value="PBP_dimer"/>
</dbReference>
<dbReference type="GO" id="GO:0009002">
    <property type="term" value="F:serine-type D-Ala-D-Ala carboxypeptidase activity"/>
    <property type="evidence" value="ECO:0007669"/>
    <property type="project" value="UniProtKB-EC"/>
</dbReference>
<dbReference type="Pfam" id="PF00905">
    <property type="entry name" value="Transpeptidase"/>
    <property type="match status" value="1"/>
</dbReference>
<evidence type="ECO:0000313" key="17">
    <source>
        <dbReference type="Proteomes" id="UP000030832"/>
    </source>
</evidence>
<reference evidence="16 17" key="1">
    <citation type="submission" date="2014-09" db="EMBL/GenBank/DDBJ databases">
        <title>Genome sequencing and annotation of Bacillus Okhensis strain Kh10-101T.</title>
        <authorList>
            <person name="Prakash J.S."/>
        </authorList>
    </citation>
    <scope>NUCLEOTIDE SEQUENCE [LARGE SCALE GENOMIC DNA]</scope>
    <source>
        <strain evidence="17">Kh10-101T</strain>
    </source>
</reference>
<protein>
    <recommendedName>
        <fullName evidence="5">serine-type D-Ala-D-Ala carboxypeptidase</fullName>
        <ecNumber evidence="5">3.4.16.4</ecNumber>
    </recommendedName>
</protein>
<dbReference type="STRING" id="333138.LQ50_02760"/>
<dbReference type="Proteomes" id="UP000030832">
    <property type="component" value="Unassembled WGS sequence"/>
</dbReference>
<evidence type="ECO:0000256" key="13">
    <source>
        <dbReference type="ARBA" id="ARBA00034000"/>
    </source>
</evidence>
<comment type="similarity">
    <text evidence="4">Belongs to the transpeptidase family.</text>
</comment>
<evidence type="ECO:0000256" key="2">
    <source>
        <dbReference type="ARBA" id="ARBA00004236"/>
    </source>
</evidence>
<comment type="catalytic activity">
    <reaction evidence="13">
        <text>Preferential cleavage: (Ac)2-L-Lys-D-Ala-|-D-Ala. Also transpeptidation of peptidyl-alanyl moieties that are N-acyl substituents of D-alanine.</text>
        <dbReference type="EC" id="3.4.16.4"/>
    </reaction>
</comment>
<proteinExistence type="inferred from homology"/>
<comment type="subcellular location">
    <subcellularLocation>
        <location evidence="2">Cell membrane</location>
    </subcellularLocation>
    <subcellularLocation>
        <location evidence="1">Membrane</location>
        <topology evidence="1">Single-pass membrane protein</topology>
    </subcellularLocation>
</comment>
<evidence type="ECO:0000256" key="11">
    <source>
        <dbReference type="ARBA" id="ARBA00023136"/>
    </source>
</evidence>
<comment type="pathway">
    <text evidence="3">Cell wall biogenesis; peptidoglycan biosynthesis.</text>
</comment>
<dbReference type="InterPro" id="IPR036138">
    <property type="entry name" value="PBP_dimer_sf"/>
</dbReference>
<dbReference type="AlphaFoldDB" id="A0A0B0IL61"/>
<gene>
    <name evidence="16" type="ORF">LQ50_02760</name>
</gene>
<name>A0A0B0IL61_9BACI</name>
<dbReference type="PANTHER" id="PTHR30627:SF2">
    <property type="entry name" value="PEPTIDOGLYCAN D,D-TRANSPEPTIDASE MRDA"/>
    <property type="match status" value="1"/>
</dbReference>
<sequence>MKKKRRMNHIPRINILFLSIFLLFSCLIVRLGYIQILNGEVFADQLDLVRERMIQTDVPRGLIFDRYGNIVVNNEVEMSVTYMMPSIQTNPTSIIKIAETLASFIIVDPSKVTERDKKDFILLMMEEKEREKLISKEERSKADSPAGLYRLEVEALTDDHLNTISERELHIIAIFREMIQGSIDTPQRIKRNLTNAEVHAISEILDQLPGIDIQLDSSRSYPYGDSFRGFLGNVNMIPNEKIRSYLARGYERNEIVGVSYLEEQYEGVLKGIKAVTSHEEYGEVQSFSEKGGQRGDDLSLSIDMELQQRLENIIENEMDSGKNSFIQDRSAYAVVMNPRTGEILAMAGFLDAFDRENSSRSDHVGVVNKAFEMGSSVKAASVLTGFHEGVTAPGTKFNDRTIYLPGTPPKGTWNKTGFGWIDDRYALEQSSNVYMFEIGMRLANCYYAGPNQTCGWTGETIGEAYNTVRNSFSQFGLGAETGIDLPTSFNGMQGSNTNGGKLLDLMIGQYDTYTTLQLAQYIATIANDGYRMKLNLVTEIREPVAGAILRKVEPSVLNRIEMTDEHIRRTQEGLRRVVTHGNAAARFSDIPQYQVAGKTGTAQVTVGIQEGEKTTVINGETQTFVGYAPFDNPEIAFAVVVPHAKLDIHGARQGMAQHIARDATKAYFELKESRTGLSK</sequence>
<feature type="domain" description="Penicillin-binding protein transpeptidase" evidence="14">
    <location>
        <begin position="332"/>
        <end position="663"/>
    </location>
</feature>
<dbReference type="eggNOG" id="COG0768">
    <property type="taxonomic scope" value="Bacteria"/>
</dbReference>
<evidence type="ECO:0000259" key="15">
    <source>
        <dbReference type="Pfam" id="PF03717"/>
    </source>
</evidence>
<keyword evidence="9" id="KW-0573">Peptidoglycan synthesis</keyword>
<keyword evidence="17" id="KW-1185">Reference proteome</keyword>
<dbReference type="GO" id="GO:0008360">
    <property type="term" value="P:regulation of cell shape"/>
    <property type="evidence" value="ECO:0007669"/>
    <property type="project" value="UniProtKB-KW"/>
</dbReference>
<dbReference type="Gene3D" id="3.90.1310.10">
    <property type="entry name" value="Penicillin-binding protein 2a (Domain 2)"/>
    <property type="match status" value="1"/>
</dbReference>
<evidence type="ECO:0000256" key="5">
    <source>
        <dbReference type="ARBA" id="ARBA00012448"/>
    </source>
</evidence>
<dbReference type="InterPro" id="IPR001460">
    <property type="entry name" value="PCN-bd_Tpept"/>
</dbReference>
<evidence type="ECO:0000256" key="3">
    <source>
        <dbReference type="ARBA" id="ARBA00004752"/>
    </source>
</evidence>
<evidence type="ECO:0000256" key="12">
    <source>
        <dbReference type="ARBA" id="ARBA00023316"/>
    </source>
</evidence>
<dbReference type="SUPFAM" id="SSF56601">
    <property type="entry name" value="beta-lactamase/transpeptidase-like"/>
    <property type="match status" value="1"/>
</dbReference>
<keyword evidence="8" id="KW-0133">Cell shape</keyword>
<keyword evidence="7" id="KW-0812">Transmembrane</keyword>
<evidence type="ECO:0000256" key="9">
    <source>
        <dbReference type="ARBA" id="ARBA00022984"/>
    </source>
</evidence>
<comment type="caution">
    <text evidence="16">The sequence shown here is derived from an EMBL/GenBank/DDBJ whole genome shotgun (WGS) entry which is preliminary data.</text>
</comment>
<dbReference type="SUPFAM" id="SSF56519">
    <property type="entry name" value="Penicillin binding protein dimerisation domain"/>
    <property type="match status" value="1"/>
</dbReference>
<dbReference type="Gene3D" id="1.10.10.1230">
    <property type="entry name" value="Penicillin-binding protein, N-terminal non-catalytic domain, head sub-domain"/>
    <property type="match status" value="1"/>
</dbReference>
<evidence type="ECO:0000256" key="10">
    <source>
        <dbReference type="ARBA" id="ARBA00022989"/>
    </source>
</evidence>
<dbReference type="UniPathway" id="UPA00219"/>
<dbReference type="GO" id="GO:0071972">
    <property type="term" value="F:peptidoglycan L,D-transpeptidase activity"/>
    <property type="evidence" value="ECO:0007669"/>
    <property type="project" value="TreeGrafter"/>
</dbReference>
<keyword evidence="11" id="KW-0472">Membrane</keyword>
<dbReference type="InterPro" id="IPR050515">
    <property type="entry name" value="Beta-lactam/transpept"/>
</dbReference>
<evidence type="ECO:0000313" key="16">
    <source>
        <dbReference type="EMBL" id="KHF41637.1"/>
    </source>
</evidence>
<dbReference type="PROSITE" id="PS51257">
    <property type="entry name" value="PROKAR_LIPOPROTEIN"/>
    <property type="match status" value="1"/>
</dbReference>
<dbReference type="GO" id="GO:0071555">
    <property type="term" value="P:cell wall organization"/>
    <property type="evidence" value="ECO:0007669"/>
    <property type="project" value="UniProtKB-KW"/>
</dbReference>
<keyword evidence="10" id="KW-1133">Transmembrane helix</keyword>
<keyword evidence="6" id="KW-1003">Cell membrane</keyword>
<dbReference type="Gene3D" id="3.40.710.10">
    <property type="entry name" value="DD-peptidase/beta-lactamase superfamily"/>
    <property type="match status" value="1"/>
</dbReference>
<feature type="domain" description="Penicillin-binding protein dimerisation" evidence="15">
    <location>
        <begin position="57"/>
        <end position="277"/>
    </location>
</feature>
<dbReference type="OrthoDB" id="9770103at2"/>
<dbReference type="Pfam" id="PF03717">
    <property type="entry name" value="PBP_dimer"/>
    <property type="match status" value="1"/>
</dbReference>
<evidence type="ECO:0000259" key="14">
    <source>
        <dbReference type="Pfam" id="PF00905"/>
    </source>
</evidence>